<keyword evidence="6 8" id="KW-0472">Membrane</keyword>
<evidence type="ECO:0000256" key="6">
    <source>
        <dbReference type="ARBA" id="ARBA00023136"/>
    </source>
</evidence>
<evidence type="ECO:0000259" key="9">
    <source>
        <dbReference type="Pfam" id="PF07885"/>
    </source>
</evidence>
<sequence length="140" mass="15957">MKRLRLLWNIIRATGAERVFTGFLMVYAGAALLLPRFESEMENFGDALWFLFVSFTTIGFGDIVPLTMPGRLITVFVSLYGVLVVALGTGVIVGYYTEILRARANTSLDELLEELEQLPDLSREELFALAQRIRRRHMLR</sequence>
<evidence type="ECO:0000313" key="11">
    <source>
        <dbReference type="Proteomes" id="UP001448858"/>
    </source>
</evidence>
<evidence type="ECO:0000256" key="3">
    <source>
        <dbReference type="ARBA" id="ARBA00022692"/>
    </source>
</evidence>
<dbReference type="PANTHER" id="PTHR11537">
    <property type="entry name" value="VOLTAGE-GATED POTASSIUM CHANNEL"/>
    <property type="match status" value="1"/>
</dbReference>
<keyword evidence="11" id="KW-1185">Reference proteome</keyword>
<reference evidence="10 11" key="1">
    <citation type="submission" date="2024-04" db="EMBL/GenBank/DDBJ databases">
        <title>Arthrobacter sp. from Plains bison fecal sample.</title>
        <authorList>
            <person name="Ruzzini A."/>
        </authorList>
    </citation>
    <scope>NUCLEOTIDE SEQUENCE [LARGE SCALE GENOMIC DNA]</scope>
    <source>
        <strain evidence="10 11">EINP1</strain>
    </source>
</reference>
<dbReference type="Pfam" id="PF07885">
    <property type="entry name" value="Ion_trans_2"/>
    <property type="match status" value="1"/>
</dbReference>
<evidence type="ECO:0000256" key="4">
    <source>
        <dbReference type="ARBA" id="ARBA00022989"/>
    </source>
</evidence>
<keyword evidence="2" id="KW-0813">Transport</keyword>
<proteinExistence type="predicted"/>
<accession>A0ABZ3A0J2</accession>
<keyword evidence="4 8" id="KW-1133">Transmembrane helix</keyword>
<comment type="subcellular location">
    <subcellularLocation>
        <location evidence="1">Membrane</location>
        <topology evidence="1">Multi-pass membrane protein</topology>
    </subcellularLocation>
</comment>
<feature type="transmembrane region" description="Helical" evidence="8">
    <location>
        <begin position="75"/>
        <end position="96"/>
    </location>
</feature>
<keyword evidence="5" id="KW-0406">Ion transport</keyword>
<feature type="transmembrane region" description="Helical" evidence="8">
    <location>
        <begin position="49"/>
        <end position="68"/>
    </location>
</feature>
<organism evidence="10 11">
    <name type="scientific">Arthrobacter citreus</name>
    <dbReference type="NCBI Taxonomy" id="1670"/>
    <lineage>
        <taxon>Bacteria</taxon>
        <taxon>Bacillati</taxon>
        <taxon>Actinomycetota</taxon>
        <taxon>Actinomycetes</taxon>
        <taxon>Micrococcales</taxon>
        <taxon>Micrococcaceae</taxon>
        <taxon>Arthrobacter</taxon>
    </lineage>
</organism>
<evidence type="ECO:0000256" key="2">
    <source>
        <dbReference type="ARBA" id="ARBA00022448"/>
    </source>
</evidence>
<evidence type="ECO:0000256" key="8">
    <source>
        <dbReference type="SAM" id="Phobius"/>
    </source>
</evidence>
<evidence type="ECO:0000313" key="10">
    <source>
        <dbReference type="EMBL" id="WZP16674.1"/>
    </source>
</evidence>
<evidence type="ECO:0000256" key="7">
    <source>
        <dbReference type="ARBA" id="ARBA00023303"/>
    </source>
</evidence>
<dbReference type="RefSeq" id="WP_342024280.1">
    <property type="nucleotide sequence ID" value="NZ_CP151657.1"/>
</dbReference>
<dbReference type="Proteomes" id="UP001448858">
    <property type="component" value="Chromosome"/>
</dbReference>
<gene>
    <name evidence="10" type="ORF">AAE021_03565</name>
</gene>
<evidence type="ECO:0000256" key="1">
    <source>
        <dbReference type="ARBA" id="ARBA00004141"/>
    </source>
</evidence>
<feature type="domain" description="Potassium channel" evidence="9">
    <location>
        <begin position="24"/>
        <end position="96"/>
    </location>
</feature>
<dbReference type="GO" id="GO:0034220">
    <property type="term" value="P:monoatomic ion transmembrane transport"/>
    <property type="evidence" value="ECO:0007669"/>
    <property type="project" value="UniProtKB-KW"/>
</dbReference>
<feature type="transmembrane region" description="Helical" evidence="8">
    <location>
        <begin position="20"/>
        <end position="37"/>
    </location>
</feature>
<evidence type="ECO:0000256" key="5">
    <source>
        <dbReference type="ARBA" id="ARBA00023065"/>
    </source>
</evidence>
<dbReference type="PANTHER" id="PTHR11537:SF254">
    <property type="entry name" value="POTASSIUM VOLTAGE-GATED CHANNEL PROTEIN SHAB"/>
    <property type="match status" value="1"/>
</dbReference>
<dbReference type="InterPro" id="IPR013099">
    <property type="entry name" value="K_chnl_dom"/>
</dbReference>
<dbReference type="Gene3D" id="1.10.287.70">
    <property type="match status" value="1"/>
</dbReference>
<dbReference type="SUPFAM" id="SSF81324">
    <property type="entry name" value="Voltage-gated potassium channels"/>
    <property type="match status" value="1"/>
</dbReference>
<dbReference type="InterPro" id="IPR028325">
    <property type="entry name" value="VG_K_chnl"/>
</dbReference>
<keyword evidence="3 8" id="KW-0812">Transmembrane</keyword>
<dbReference type="PRINTS" id="PR00169">
    <property type="entry name" value="KCHANNEL"/>
</dbReference>
<keyword evidence="7 10" id="KW-0407">Ion channel</keyword>
<dbReference type="EMBL" id="CP151657">
    <property type="protein sequence ID" value="WZP16674.1"/>
    <property type="molecule type" value="Genomic_DNA"/>
</dbReference>
<protein>
    <submittedName>
        <fullName evidence="10">Potassium channel family protein</fullName>
    </submittedName>
</protein>
<name>A0ABZ3A0J2_9MICC</name>